<organism evidence="2">
    <name type="scientific">marine sediment metagenome</name>
    <dbReference type="NCBI Taxonomy" id="412755"/>
    <lineage>
        <taxon>unclassified sequences</taxon>
        <taxon>metagenomes</taxon>
        <taxon>ecological metagenomes</taxon>
    </lineage>
</organism>
<keyword evidence="1" id="KW-0472">Membrane</keyword>
<sequence length="105" mass="11785">MNVITAGGLSALLLEGLKWAYRRYIKDPEFNFNPNFYFVALPVMNILVIPLMFLLGVDGVELPADWVEFARSSLQVLVGSFISVFAYNGAIAPLKEYNRVYNGYA</sequence>
<proteinExistence type="predicted"/>
<dbReference type="EMBL" id="LAZR01010866">
    <property type="protein sequence ID" value="KKM64621.1"/>
    <property type="molecule type" value="Genomic_DNA"/>
</dbReference>
<evidence type="ECO:0000313" key="2">
    <source>
        <dbReference type="EMBL" id="KKM64621.1"/>
    </source>
</evidence>
<feature type="transmembrane region" description="Helical" evidence="1">
    <location>
        <begin position="36"/>
        <end position="57"/>
    </location>
</feature>
<keyword evidence="1" id="KW-1133">Transmembrane helix</keyword>
<accession>A0A0F9JQB9</accession>
<comment type="caution">
    <text evidence="2">The sequence shown here is derived from an EMBL/GenBank/DDBJ whole genome shotgun (WGS) entry which is preliminary data.</text>
</comment>
<keyword evidence="1" id="KW-0812">Transmembrane</keyword>
<protein>
    <submittedName>
        <fullName evidence="2">Uncharacterized protein</fullName>
    </submittedName>
</protein>
<gene>
    <name evidence="2" type="ORF">LCGC14_1499610</name>
</gene>
<feature type="transmembrane region" description="Helical" evidence="1">
    <location>
        <begin position="69"/>
        <end position="87"/>
    </location>
</feature>
<evidence type="ECO:0000256" key="1">
    <source>
        <dbReference type="SAM" id="Phobius"/>
    </source>
</evidence>
<reference evidence="2" key="1">
    <citation type="journal article" date="2015" name="Nature">
        <title>Complex archaea that bridge the gap between prokaryotes and eukaryotes.</title>
        <authorList>
            <person name="Spang A."/>
            <person name="Saw J.H."/>
            <person name="Jorgensen S.L."/>
            <person name="Zaremba-Niedzwiedzka K."/>
            <person name="Martijn J."/>
            <person name="Lind A.E."/>
            <person name="van Eijk R."/>
            <person name="Schleper C."/>
            <person name="Guy L."/>
            <person name="Ettema T.J."/>
        </authorList>
    </citation>
    <scope>NUCLEOTIDE SEQUENCE</scope>
</reference>
<name>A0A0F9JQB9_9ZZZZ</name>
<dbReference type="AlphaFoldDB" id="A0A0F9JQB9"/>